<dbReference type="GO" id="GO:0016746">
    <property type="term" value="F:acyltransferase activity"/>
    <property type="evidence" value="ECO:0007669"/>
    <property type="project" value="UniProtKB-KW"/>
</dbReference>
<organism evidence="4 5">
    <name type="scientific">Actinophytocola oryzae</name>
    <dbReference type="NCBI Taxonomy" id="502181"/>
    <lineage>
        <taxon>Bacteria</taxon>
        <taxon>Bacillati</taxon>
        <taxon>Actinomycetota</taxon>
        <taxon>Actinomycetes</taxon>
        <taxon>Pseudonocardiales</taxon>
        <taxon>Pseudonocardiaceae</taxon>
    </lineage>
</organism>
<dbReference type="Gene3D" id="3.40.47.10">
    <property type="match status" value="1"/>
</dbReference>
<accession>A0A4R7US51</accession>
<name>A0A4R7US51_9PSEU</name>
<evidence type="ECO:0000313" key="4">
    <source>
        <dbReference type="EMBL" id="TDV38578.1"/>
    </source>
</evidence>
<dbReference type="GO" id="GO:0044550">
    <property type="term" value="P:secondary metabolite biosynthetic process"/>
    <property type="evidence" value="ECO:0007669"/>
    <property type="project" value="TreeGrafter"/>
</dbReference>
<keyword evidence="1" id="KW-0808">Transferase</keyword>
<dbReference type="PANTHER" id="PTHR34069">
    <property type="entry name" value="3-OXOACYL-[ACYL-CARRIER-PROTEIN] SYNTHASE 3"/>
    <property type="match status" value="1"/>
</dbReference>
<protein>
    <submittedName>
        <fullName evidence="4">3-oxoacyl-[acyl-carrier-protein (ACP)] synthase III-like protein</fullName>
    </submittedName>
</protein>
<feature type="domain" description="Beta-ketoacyl-[acyl-carrier-protein] synthase III C-terminal" evidence="3">
    <location>
        <begin position="1"/>
        <end position="49"/>
    </location>
</feature>
<proteinExistence type="predicted"/>
<dbReference type="InterPro" id="IPR016039">
    <property type="entry name" value="Thiolase-like"/>
</dbReference>
<sequence length="62" mass="6500">MHKYGNTGSAAIPVSLDEANRSDAVADGDLVVLAGFGGGMSISASLMRWWRPSPVHASAMPW</sequence>
<dbReference type="AlphaFoldDB" id="A0A4R7US51"/>
<evidence type="ECO:0000256" key="2">
    <source>
        <dbReference type="ARBA" id="ARBA00023315"/>
    </source>
</evidence>
<dbReference type="EMBL" id="SOCP01000027">
    <property type="protein sequence ID" value="TDV38578.1"/>
    <property type="molecule type" value="Genomic_DNA"/>
</dbReference>
<evidence type="ECO:0000256" key="1">
    <source>
        <dbReference type="ARBA" id="ARBA00022679"/>
    </source>
</evidence>
<dbReference type="Proteomes" id="UP000294927">
    <property type="component" value="Unassembled WGS sequence"/>
</dbReference>
<keyword evidence="2" id="KW-0012">Acyltransferase</keyword>
<dbReference type="SUPFAM" id="SSF53901">
    <property type="entry name" value="Thiolase-like"/>
    <property type="match status" value="1"/>
</dbReference>
<dbReference type="PANTHER" id="PTHR34069:SF2">
    <property type="entry name" value="BETA-KETOACYL-[ACYL-CARRIER-PROTEIN] SYNTHASE III"/>
    <property type="match status" value="1"/>
</dbReference>
<evidence type="ECO:0000259" key="3">
    <source>
        <dbReference type="Pfam" id="PF08541"/>
    </source>
</evidence>
<evidence type="ECO:0000313" key="5">
    <source>
        <dbReference type="Proteomes" id="UP000294927"/>
    </source>
</evidence>
<dbReference type="Pfam" id="PF08541">
    <property type="entry name" value="ACP_syn_III_C"/>
    <property type="match status" value="1"/>
</dbReference>
<reference evidence="4 5" key="1">
    <citation type="submission" date="2019-03" db="EMBL/GenBank/DDBJ databases">
        <title>Genomic Encyclopedia of Archaeal and Bacterial Type Strains, Phase II (KMG-II): from individual species to whole genera.</title>
        <authorList>
            <person name="Goeker M."/>
        </authorList>
    </citation>
    <scope>NUCLEOTIDE SEQUENCE [LARGE SCALE GENOMIC DNA]</scope>
    <source>
        <strain evidence="4 5">DSM 45499</strain>
    </source>
</reference>
<comment type="caution">
    <text evidence="4">The sequence shown here is derived from an EMBL/GenBank/DDBJ whole genome shotgun (WGS) entry which is preliminary data.</text>
</comment>
<gene>
    <name evidence="4" type="ORF">CLV71_12721</name>
</gene>
<dbReference type="InterPro" id="IPR013747">
    <property type="entry name" value="ACP_syn_III_C"/>
</dbReference>
<keyword evidence="5" id="KW-1185">Reference proteome</keyword>